<dbReference type="Proteomes" id="UP000288096">
    <property type="component" value="Unassembled WGS sequence"/>
</dbReference>
<gene>
    <name evidence="2" type="ORF">DENIS_0669</name>
</gene>
<name>A0A401FRZ3_9BACT</name>
<keyword evidence="1" id="KW-0732">Signal</keyword>
<dbReference type="RefSeq" id="WP_124327218.1">
    <property type="nucleotide sequence ID" value="NZ_BEXT01000001.1"/>
</dbReference>
<protein>
    <submittedName>
        <fullName evidence="2">Uncharacterized protein</fullName>
    </submittedName>
</protein>
<dbReference type="AlphaFoldDB" id="A0A401FRZ3"/>
<reference evidence="3" key="1">
    <citation type="submission" date="2017-11" db="EMBL/GenBank/DDBJ databases">
        <authorList>
            <person name="Watanabe M."/>
            <person name="Kojima H."/>
        </authorList>
    </citation>
    <scope>NUCLEOTIDE SEQUENCE [LARGE SCALE GENOMIC DNA]</scope>
    <source>
        <strain evidence="3">Tokyo 01</strain>
    </source>
</reference>
<feature type="signal peptide" evidence="1">
    <location>
        <begin position="1"/>
        <end position="18"/>
    </location>
</feature>
<comment type="caution">
    <text evidence="2">The sequence shown here is derived from an EMBL/GenBank/DDBJ whole genome shotgun (WGS) entry which is preliminary data.</text>
</comment>
<keyword evidence="3" id="KW-1185">Reference proteome</keyword>
<feature type="chain" id="PRO_5019204695" evidence="1">
    <location>
        <begin position="19"/>
        <end position="173"/>
    </location>
</feature>
<organism evidence="2 3">
    <name type="scientific">Desulfonema ishimotonii</name>
    <dbReference type="NCBI Taxonomy" id="45657"/>
    <lineage>
        <taxon>Bacteria</taxon>
        <taxon>Pseudomonadati</taxon>
        <taxon>Thermodesulfobacteriota</taxon>
        <taxon>Desulfobacteria</taxon>
        <taxon>Desulfobacterales</taxon>
        <taxon>Desulfococcaceae</taxon>
        <taxon>Desulfonema</taxon>
    </lineage>
</organism>
<proteinExistence type="predicted"/>
<dbReference type="EMBL" id="BEXT01000001">
    <property type="protein sequence ID" value="GBC59728.1"/>
    <property type="molecule type" value="Genomic_DNA"/>
</dbReference>
<evidence type="ECO:0000313" key="3">
    <source>
        <dbReference type="Proteomes" id="UP000288096"/>
    </source>
</evidence>
<sequence length="173" mass="18823">MRYIALLLLFVVATPCFSEIAIHTKDGRTVRVQVEADEISRIEFVTTAPPPAKPITAPTPAKPTFIQALLNGKDRPGEAWGDSGGRWNFKLKITSYDRATGYVVGQITWPSLSSVHRVRGKLTGDKLTFTEVEAIRPGGAHLNVSYTFTLGNSSATGRWLDNGDKSHGGAKIK</sequence>
<reference evidence="3" key="2">
    <citation type="submission" date="2019-01" db="EMBL/GenBank/DDBJ databases">
        <title>Genome sequence of Desulfonema ishimotonii strain Tokyo 01.</title>
        <authorList>
            <person name="Fukui M."/>
        </authorList>
    </citation>
    <scope>NUCLEOTIDE SEQUENCE [LARGE SCALE GENOMIC DNA]</scope>
    <source>
        <strain evidence="3">Tokyo 01</strain>
    </source>
</reference>
<evidence type="ECO:0000256" key="1">
    <source>
        <dbReference type="SAM" id="SignalP"/>
    </source>
</evidence>
<accession>A0A401FRZ3</accession>
<evidence type="ECO:0000313" key="2">
    <source>
        <dbReference type="EMBL" id="GBC59728.1"/>
    </source>
</evidence>